<organism evidence="3 4">
    <name type="scientific">Flavivirga aquatica</name>
    <dbReference type="NCBI Taxonomy" id="1849968"/>
    <lineage>
        <taxon>Bacteria</taxon>
        <taxon>Pseudomonadati</taxon>
        <taxon>Bacteroidota</taxon>
        <taxon>Flavobacteriia</taxon>
        <taxon>Flavobacteriales</taxon>
        <taxon>Flavobacteriaceae</taxon>
        <taxon>Flavivirga</taxon>
    </lineage>
</organism>
<keyword evidence="2" id="KW-0472">Membrane</keyword>
<evidence type="ECO:0000256" key="1">
    <source>
        <dbReference type="SAM" id="Coils"/>
    </source>
</evidence>
<feature type="coiled-coil region" evidence="1">
    <location>
        <begin position="61"/>
        <end position="106"/>
    </location>
</feature>
<dbReference type="EMBL" id="MDJD01000007">
    <property type="protein sequence ID" value="OEK09138.1"/>
    <property type="molecule type" value="Genomic_DNA"/>
</dbReference>
<dbReference type="GO" id="GO:0051082">
    <property type="term" value="F:unfolded protein binding"/>
    <property type="evidence" value="ECO:0007669"/>
    <property type="project" value="InterPro"/>
</dbReference>
<evidence type="ECO:0008006" key="5">
    <source>
        <dbReference type="Google" id="ProtNLM"/>
    </source>
</evidence>
<dbReference type="Gene3D" id="3.30.910.20">
    <property type="entry name" value="Skp domain"/>
    <property type="match status" value="1"/>
</dbReference>
<sequence>MNNLNRLTIINTVLILTIIVIALVSYLRFNNKEEIVYVNNVRLFNGFNMTKDIKTTEETKINKQAKELDLLYVKLKSLTEEEQSLNKNLQQQIAYKSKALQELQDNYTHNLSQNVWKRLNDYIKEYAKTRSFKIIVGTSGNGNVMFAEESIDITNEILEFSNKKYEGN</sequence>
<dbReference type="OrthoDB" id="677272at2"/>
<accession>A0A1E5TCQ3</accession>
<dbReference type="InterPro" id="IPR024930">
    <property type="entry name" value="Skp_dom_sf"/>
</dbReference>
<dbReference type="STRING" id="1849968.A8C32_10410"/>
<proteinExistence type="predicted"/>
<dbReference type="RefSeq" id="WP_069828575.1">
    <property type="nucleotide sequence ID" value="NZ_MDJD01000007.1"/>
</dbReference>
<feature type="transmembrane region" description="Helical" evidence="2">
    <location>
        <begin position="6"/>
        <end position="27"/>
    </location>
</feature>
<gene>
    <name evidence="3" type="ORF">A8C32_10410</name>
</gene>
<keyword evidence="4" id="KW-1185">Reference proteome</keyword>
<evidence type="ECO:0000313" key="3">
    <source>
        <dbReference type="EMBL" id="OEK09138.1"/>
    </source>
</evidence>
<comment type="caution">
    <text evidence="3">The sequence shown here is derived from an EMBL/GenBank/DDBJ whole genome shotgun (WGS) entry which is preliminary data.</text>
</comment>
<protein>
    <recommendedName>
        <fullName evidence="5">Molecular chaperone Skp</fullName>
    </recommendedName>
</protein>
<evidence type="ECO:0000313" key="4">
    <source>
        <dbReference type="Proteomes" id="UP000095713"/>
    </source>
</evidence>
<dbReference type="SMART" id="SM00935">
    <property type="entry name" value="OmpH"/>
    <property type="match status" value="1"/>
</dbReference>
<dbReference type="SUPFAM" id="SSF111384">
    <property type="entry name" value="OmpH-like"/>
    <property type="match status" value="1"/>
</dbReference>
<dbReference type="InterPro" id="IPR005632">
    <property type="entry name" value="Chaperone_Skp"/>
</dbReference>
<dbReference type="AlphaFoldDB" id="A0A1E5TCQ3"/>
<name>A0A1E5TCQ3_9FLAO</name>
<dbReference type="Proteomes" id="UP000095713">
    <property type="component" value="Unassembled WGS sequence"/>
</dbReference>
<keyword evidence="2" id="KW-1133">Transmembrane helix</keyword>
<keyword evidence="2" id="KW-0812">Transmembrane</keyword>
<dbReference type="Pfam" id="PF03938">
    <property type="entry name" value="OmpH"/>
    <property type="match status" value="1"/>
</dbReference>
<reference evidence="3 4" key="1">
    <citation type="submission" date="2016-05" db="EMBL/GenBank/DDBJ databases">
        <title>Draft Genome Sequence of Algibacter sp. Strain SK-16 Isolated from the Surface Water of Aburatsubo Inlet.</title>
        <authorList>
            <person name="Wong S.-K."/>
            <person name="Yoshizawa S."/>
            <person name="Nakajima Y."/>
            <person name="Ogura Y."/>
            <person name="Tetsuya H."/>
            <person name="Hamasaki K."/>
        </authorList>
    </citation>
    <scope>NUCLEOTIDE SEQUENCE [LARGE SCALE GENOMIC DNA]</scope>
    <source>
        <strain evidence="3 4">SK-16</strain>
    </source>
</reference>
<evidence type="ECO:0000256" key="2">
    <source>
        <dbReference type="SAM" id="Phobius"/>
    </source>
</evidence>
<keyword evidence="1" id="KW-0175">Coiled coil</keyword>